<proteinExistence type="predicted"/>
<organism evidence="2 3">
    <name type="scientific">Thermopolyspora flexuosa</name>
    <dbReference type="NCBI Taxonomy" id="103836"/>
    <lineage>
        <taxon>Bacteria</taxon>
        <taxon>Bacillati</taxon>
        <taxon>Actinomycetota</taxon>
        <taxon>Actinomycetes</taxon>
        <taxon>Streptosporangiales</taxon>
        <taxon>Streptosporangiaceae</taxon>
        <taxon>Thermopolyspora</taxon>
    </lineage>
</organism>
<name>A0A543IPP9_9ACTN</name>
<dbReference type="AlphaFoldDB" id="A0A543IPP9"/>
<gene>
    <name evidence="2" type="ORF">FHX40_4686</name>
</gene>
<feature type="region of interest" description="Disordered" evidence="1">
    <location>
        <begin position="86"/>
        <end position="175"/>
    </location>
</feature>
<comment type="caution">
    <text evidence="2">The sequence shown here is derived from an EMBL/GenBank/DDBJ whole genome shotgun (WGS) entry which is preliminary data.</text>
</comment>
<evidence type="ECO:0000313" key="3">
    <source>
        <dbReference type="Proteomes" id="UP000319213"/>
    </source>
</evidence>
<feature type="region of interest" description="Disordered" evidence="1">
    <location>
        <begin position="204"/>
        <end position="231"/>
    </location>
</feature>
<feature type="compositionally biased region" description="Basic residues" evidence="1">
    <location>
        <begin position="118"/>
        <end position="139"/>
    </location>
</feature>
<dbReference type="EMBL" id="VFPQ01000002">
    <property type="protein sequence ID" value="TQM72540.1"/>
    <property type="molecule type" value="Genomic_DNA"/>
</dbReference>
<feature type="compositionally biased region" description="Low complexity" evidence="1">
    <location>
        <begin position="321"/>
        <end position="332"/>
    </location>
</feature>
<feature type="compositionally biased region" description="Basic and acidic residues" evidence="1">
    <location>
        <begin position="156"/>
        <end position="169"/>
    </location>
</feature>
<reference evidence="2 3" key="1">
    <citation type="submission" date="2019-06" db="EMBL/GenBank/DDBJ databases">
        <title>Sequencing the genomes of 1000 actinobacteria strains.</title>
        <authorList>
            <person name="Klenk H.-P."/>
        </authorList>
    </citation>
    <scope>NUCLEOTIDE SEQUENCE [LARGE SCALE GENOMIC DNA]</scope>
    <source>
        <strain evidence="2 3">DSM 43186</strain>
    </source>
</reference>
<feature type="region of interest" description="Disordered" evidence="1">
    <location>
        <begin position="259"/>
        <end position="332"/>
    </location>
</feature>
<keyword evidence="3" id="KW-1185">Reference proteome</keyword>
<accession>A0A543IPP9</accession>
<protein>
    <submittedName>
        <fullName evidence="2">Uncharacterized protein</fullName>
    </submittedName>
</protein>
<dbReference type="Proteomes" id="UP000319213">
    <property type="component" value="Unassembled WGS sequence"/>
</dbReference>
<evidence type="ECO:0000313" key="2">
    <source>
        <dbReference type="EMBL" id="TQM72540.1"/>
    </source>
</evidence>
<evidence type="ECO:0000256" key="1">
    <source>
        <dbReference type="SAM" id="MobiDB-lite"/>
    </source>
</evidence>
<sequence>MISRRQRRRRTDHAEPIVRAANDVGASIAPQHLFLSPLATPEIGPHHPRHRGTRVPDFVYASCPIGYLLVVNPGGRLVSRVTPSWSGTVQGTCRRKQTTAGGARHTAGRSGSVDRRRSQARRTCYRRGARGSPARRRHAFQPEPSRSRTNANRAFVPDRDLPRVERYEGHGPTGRRTFLRHRHVADAARDTRVRIGTGSLAQRYRRRAAPRPDAGIGRAKTGTLPEEPEMRVPAPPRKIVAVHGDALVIATSLPYKVHSKRVGGGGRHGTQPSDRSTGVRGTAGRVWPVAVPMVGRRAGGRGGERTAGAGGCSPPDRSGRPRVAAVRRGGGP</sequence>